<proteinExistence type="predicted"/>
<sequence>MVIVSGGWNHNVPIIPCEKRMSATGILICHDNSHPFQERTLSFENPIKIGRSVARARAAVDNAIFDCKVLSRNHAILWYESGKFYLKDTKSSNGTFVNNKRLSPSGEDSIPFRVSSGDIVQFGVDVVDSTKKVTHGCIVSSLKLYMPDGTEAKNNPPNTMVYVNITMEDLYKLNQFIQEAGRRENALRSKLDYMQQLLDYTRMSVNQSWKSLILEDCLISRLEMLENQVATYSKSRGAEDLKLELLHLLEDKLQYQNSTRMLMQNKVQEKRDFVAKLQILKYRLSETEEDSRNLHSALANTQTELQELAIKYVEVQQKLQDTNEEFSTNMNRLEQVLKQAEDEKKDLADKLEIQRMMTKNLESDLKNPKLDTINMNKIMTALHNSLQASQKFKSSLNKSLIREDGSDYSRSIAIPGKEWDSEYFHSRKKHIWSADQHSSEVSKTYSSTNSSSAGNLQNDQCHSARKFDSGYELTDAISFMSSSFSIQDWAQFFIFNKIIFDNIPEELIANFRELKISNLMNNTPLNKTTSLILPSKDYSKTLSNVNTSPMEYLVEIMRHEFLNPMAKEDHSSGLCRLPGSVLDRSSCMNWSDVAASETKYQTTECLGSDSKIICSLNDGPNCGETMSPRTSFTSIFSPTKLFQQNIMQALNIFGERYLDPNLLTLSKQSDGKSHLSNVGNAIMTLKHDDYIQFIRGIQVIEELSEQLVILKERYNTISEEKSSLVEKYVELETHREGHVSLGKMFEKYYMVPIFIVVILIVLRNLLQIML</sequence>
<comment type="caution">
    <text evidence="1">The sequence shown here is derived from an EMBL/GenBank/DDBJ whole genome shotgun (WGS) entry which is preliminary data.</text>
</comment>
<keyword evidence="2" id="KW-1185">Reference proteome</keyword>
<organism evidence="1 2">
    <name type="scientific">Eretmocerus hayati</name>
    <dbReference type="NCBI Taxonomy" id="131215"/>
    <lineage>
        <taxon>Eukaryota</taxon>
        <taxon>Metazoa</taxon>
        <taxon>Ecdysozoa</taxon>
        <taxon>Arthropoda</taxon>
        <taxon>Hexapoda</taxon>
        <taxon>Insecta</taxon>
        <taxon>Pterygota</taxon>
        <taxon>Neoptera</taxon>
        <taxon>Endopterygota</taxon>
        <taxon>Hymenoptera</taxon>
        <taxon>Apocrita</taxon>
        <taxon>Proctotrupomorpha</taxon>
        <taxon>Chalcidoidea</taxon>
        <taxon>Aphelinidae</taxon>
        <taxon>Aphelininae</taxon>
        <taxon>Eretmocerus</taxon>
    </lineage>
</organism>
<evidence type="ECO:0000313" key="1">
    <source>
        <dbReference type="EMBL" id="KAJ8671249.1"/>
    </source>
</evidence>
<reference evidence="1" key="1">
    <citation type="submission" date="2023-04" db="EMBL/GenBank/DDBJ databases">
        <title>A chromosome-level genome assembly of the parasitoid wasp Eretmocerus hayati.</title>
        <authorList>
            <person name="Zhong Y."/>
            <person name="Liu S."/>
            <person name="Liu Y."/>
        </authorList>
    </citation>
    <scope>NUCLEOTIDE SEQUENCE</scope>
    <source>
        <strain evidence="1">ZJU_SS_LIU_2023</strain>
    </source>
</reference>
<evidence type="ECO:0000313" key="2">
    <source>
        <dbReference type="Proteomes" id="UP001239111"/>
    </source>
</evidence>
<protein>
    <submittedName>
        <fullName evidence="1">Uncharacterized protein</fullName>
    </submittedName>
</protein>
<gene>
    <name evidence="1" type="ORF">QAD02_002508</name>
</gene>
<dbReference type="EMBL" id="CM056743">
    <property type="protein sequence ID" value="KAJ8671249.1"/>
    <property type="molecule type" value="Genomic_DNA"/>
</dbReference>
<name>A0ACC2NJE0_9HYME</name>
<dbReference type="Proteomes" id="UP001239111">
    <property type="component" value="Chromosome 3"/>
</dbReference>
<accession>A0ACC2NJE0</accession>